<sequence>MSASSPSSDAIQAALATVLDPEIGRPITELDMVEAIQVRGDGSVDVVVLLTVSGCPMRDEITARVDRAVRTVDGVTAVRVTLSVMTAEQRAALHEKLRGGAAPRVIPFAQPGSLTRVYGVASGKGGVGKSSVTVNLAAAMARSGLKVGVLDADIYGHSVPRMFGIDRPPTQVEKMIMPPQAHGVRVISTGMFTKGNQPVTWRGPMLHRALEQFLSDVFWGDLDVLLLDLPPGTGDIAISLAQLVPSSELLLVTTPQVAATEVAERAGTIAAQTRQNVVGVVENMAYLPCPHCDERIDLFGSGGGGAVAERLTKVLGHDVPLLAQIPIDVRLREGGDAGMPLVVIDPDCEASKQLRTVADRLGHRSRGLAGRSLNLSPAKGFSAPKHAH</sequence>
<dbReference type="InterPro" id="IPR034904">
    <property type="entry name" value="FSCA_dom_sf"/>
</dbReference>
<comment type="function">
    <text evidence="9">Binds and transfers iron-sulfur (Fe-S) clusters to target apoproteins. Can hydrolyze ATP.</text>
</comment>
<dbReference type="InterPro" id="IPR033756">
    <property type="entry name" value="YlxH/NBP35"/>
</dbReference>
<dbReference type="HAMAP" id="MF_02040">
    <property type="entry name" value="Mrp_NBP35"/>
    <property type="match status" value="1"/>
</dbReference>
<dbReference type="SUPFAM" id="SSF52540">
    <property type="entry name" value="P-loop containing nucleoside triphosphate hydrolases"/>
    <property type="match status" value="1"/>
</dbReference>
<dbReference type="InterPro" id="IPR027417">
    <property type="entry name" value="P-loop_NTPase"/>
</dbReference>
<dbReference type="PANTHER" id="PTHR42961:SF2">
    <property type="entry name" value="IRON-SULFUR PROTEIN NUBPL"/>
    <property type="match status" value="1"/>
</dbReference>
<dbReference type="RefSeq" id="WP_203006469.1">
    <property type="nucleotide sequence ID" value="NZ_JADWYU010000222.1"/>
</dbReference>
<comment type="similarity">
    <text evidence="2">In the C-terminal section; belongs to the Mrp/NBP35 ATP-binding proteins family.</text>
</comment>
<evidence type="ECO:0000256" key="7">
    <source>
        <dbReference type="ARBA" id="ARBA00023004"/>
    </source>
</evidence>
<keyword evidence="6 9" id="KW-0067">ATP-binding</keyword>
<keyword evidence="7 9" id="KW-0408">Iron</keyword>
<reference evidence="12" key="1">
    <citation type="submission" date="2020-12" db="EMBL/GenBank/DDBJ databases">
        <title>Genomic characterization of non-nitrogen-fixing Frankia strains.</title>
        <authorList>
            <person name="Carlos-Shanley C."/>
            <person name="Guerra T."/>
            <person name="Hahn D."/>
        </authorList>
    </citation>
    <scope>NUCLEOTIDE SEQUENCE</scope>
    <source>
        <strain evidence="12">CN6</strain>
    </source>
</reference>
<dbReference type="GO" id="GO:0046872">
    <property type="term" value="F:metal ion binding"/>
    <property type="evidence" value="ECO:0007669"/>
    <property type="project" value="UniProtKB-KW"/>
</dbReference>
<dbReference type="InterPro" id="IPR002744">
    <property type="entry name" value="MIP18-like"/>
</dbReference>
<proteinExistence type="inferred from homology"/>
<feature type="region of interest" description="Disordered" evidence="10">
    <location>
        <begin position="368"/>
        <end position="388"/>
    </location>
</feature>
<dbReference type="InterPro" id="IPR019591">
    <property type="entry name" value="Mrp/NBP35_ATP-bd"/>
</dbReference>
<dbReference type="GO" id="GO:0051539">
    <property type="term" value="F:4 iron, 4 sulfur cluster binding"/>
    <property type="evidence" value="ECO:0007669"/>
    <property type="project" value="TreeGrafter"/>
</dbReference>
<keyword evidence="4 9" id="KW-0547">Nucleotide-binding</keyword>
<dbReference type="Gene3D" id="3.40.50.300">
    <property type="entry name" value="P-loop containing nucleotide triphosphate hydrolases"/>
    <property type="match status" value="1"/>
</dbReference>
<dbReference type="FunFam" id="3.40.50.300:FF:000304">
    <property type="entry name" value="Iron-sulfur cluster carrier protein"/>
    <property type="match status" value="1"/>
</dbReference>
<keyword evidence="5 9" id="KW-0378">Hydrolase</keyword>
<evidence type="ECO:0000256" key="10">
    <source>
        <dbReference type="SAM" id="MobiDB-lite"/>
    </source>
</evidence>
<feature type="binding site" evidence="9">
    <location>
        <begin position="123"/>
        <end position="130"/>
    </location>
    <ligand>
        <name>ATP</name>
        <dbReference type="ChEBI" id="CHEBI:30616"/>
    </ligand>
</feature>
<evidence type="ECO:0000256" key="4">
    <source>
        <dbReference type="ARBA" id="ARBA00022741"/>
    </source>
</evidence>
<dbReference type="GO" id="GO:0016887">
    <property type="term" value="F:ATP hydrolysis activity"/>
    <property type="evidence" value="ECO:0007669"/>
    <property type="project" value="UniProtKB-UniRule"/>
</dbReference>
<evidence type="ECO:0000256" key="9">
    <source>
        <dbReference type="HAMAP-Rule" id="MF_02040"/>
    </source>
</evidence>
<dbReference type="GO" id="GO:0140663">
    <property type="term" value="F:ATP-dependent FeS chaperone activity"/>
    <property type="evidence" value="ECO:0007669"/>
    <property type="project" value="InterPro"/>
</dbReference>
<evidence type="ECO:0000256" key="1">
    <source>
        <dbReference type="ARBA" id="ARBA00007352"/>
    </source>
</evidence>
<organism evidence="12 13">
    <name type="scientific">Frankia nepalensis</name>
    <dbReference type="NCBI Taxonomy" id="1836974"/>
    <lineage>
        <taxon>Bacteria</taxon>
        <taxon>Bacillati</taxon>
        <taxon>Actinomycetota</taxon>
        <taxon>Actinomycetes</taxon>
        <taxon>Frankiales</taxon>
        <taxon>Frankiaceae</taxon>
        <taxon>Frankia</taxon>
    </lineage>
</organism>
<evidence type="ECO:0000313" key="12">
    <source>
        <dbReference type="EMBL" id="MBL7628493.1"/>
    </source>
</evidence>
<feature type="domain" description="MIP18 family-like" evidence="11">
    <location>
        <begin position="9"/>
        <end position="80"/>
    </location>
</feature>
<dbReference type="Gene3D" id="3.30.300.130">
    <property type="entry name" value="Fe-S cluster assembly (FSCA)"/>
    <property type="match status" value="1"/>
</dbReference>
<keyword evidence="13" id="KW-1185">Reference proteome</keyword>
<dbReference type="PANTHER" id="PTHR42961">
    <property type="entry name" value="IRON-SULFUR PROTEIN NUBPL"/>
    <property type="match status" value="1"/>
</dbReference>
<dbReference type="InterPro" id="IPR000808">
    <property type="entry name" value="Mrp-like_CS"/>
</dbReference>
<dbReference type="Pfam" id="PF01883">
    <property type="entry name" value="FeS_assembly_P"/>
    <property type="match status" value="1"/>
</dbReference>
<dbReference type="GO" id="GO:0005524">
    <property type="term" value="F:ATP binding"/>
    <property type="evidence" value="ECO:0007669"/>
    <property type="project" value="UniProtKB-UniRule"/>
</dbReference>
<dbReference type="InterPro" id="IPR044304">
    <property type="entry name" value="NUBPL-like"/>
</dbReference>
<keyword evidence="8 9" id="KW-0411">Iron-sulfur</keyword>
<evidence type="ECO:0000256" key="8">
    <source>
        <dbReference type="ARBA" id="ARBA00023014"/>
    </source>
</evidence>
<protein>
    <recommendedName>
        <fullName evidence="9">Iron-sulfur cluster carrier protein</fullName>
    </recommendedName>
</protein>
<gene>
    <name evidence="12" type="ORF">I7412_15300</name>
</gene>
<comment type="similarity">
    <text evidence="1">In the N-terminal section; belongs to the MIP18 family.</text>
</comment>
<evidence type="ECO:0000256" key="3">
    <source>
        <dbReference type="ARBA" id="ARBA00022723"/>
    </source>
</evidence>
<dbReference type="CDD" id="cd02037">
    <property type="entry name" value="Mrp_NBP35"/>
    <property type="match status" value="1"/>
</dbReference>
<evidence type="ECO:0000256" key="2">
    <source>
        <dbReference type="ARBA" id="ARBA00008205"/>
    </source>
</evidence>
<comment type="similarity">
    <text evidence="9">Belongs to the Mrp/NBP35 ATP-binding proteins family.</text>
</comment>
<evidence type="ECO:0000313" key="13">
    <source>
        <dbReference type="Proteomes" id="UP000604475"/>
    </source>
</evidence>
<evidence type="ECO:0000256" key="5">
    <source>
        <dbReference type="ARBA" id="ARBA00022801"/>
    </source>
</evidence>
<evidence type="ECO:0000259" key="11">
    <source>
        <dbReference type="Pfam" id="PF01883"/>
    </source>
</evidence>
<evidence type="ECO:0000256" key="6">
    <source>
        <dbReference type="ARBA" id="ARBA00022840"/>
    </source>
</evidence>
<keyword evidence="3 9" id="KW-0479">Metal-binding</keyword>
<dbReference type="SUPFAM" id="SSF117916">
    <property type="entry name" value="Fe-S cluster assembly (FSCA) domain-like"/>
    <property type="match status" value="1"/>
</dbReference>
<dbReference type="PROSITE" id="PS01215">
    <property type="entry name" value="MRP"/>
    <property type="match status" value="1"/>
</dbReference>
<name>A0A937RLA5_9ACTN</name>
<comment type="subunit">
    <text evidence="9">Homodimer.</text>
</comment>
<dbReference type="GO" id="GO:0016226">
    <property type="term" value="P:iron-sulfur cluster assembly"/>
    <property type="evidence" value="ECO:0007669"/>
    <property type="project" value="InterPro"/>
</dbReference>
<accession>A0A937RLA5</accession>
<dbReference type="Pfam" id="PF10609">
    <property type="entry name" value="ParA"/>
    <property type="match status" value="1"/>
</dbReference>
<dbReference type="AlphaFoldDB" id="A0A937RLA5"/>
<dbReference type="EMBL" id="JAEACQ010000189">
    <property type="protein sequence ID" value="MBL7628493.1"/>
    <property type="molecule type" value="Genomic_DNA"/>
</dbReference>
<comment type="caution">
    <text evidence="12">The sequence shown here is derived from an EMBL/GenBank/DDBJ whole genome shotgun (WGS) entry which is preliminary data.</text>
</comment>
<dbReference type="Proteomes" id="UP000604475">
    <property type="component" value="Unassembled WGS sequence"/>
</dbReference>